<sequence length="232" mass="25113">MFENAPSPGVDTIVMELLQGMDVLSHACSLSSISEAHVRRVATQLLSALDYLQLQQIVHCDIKPDNLLIENHNGQFQLKIVDFGSACSLSAGAVSCQPCLPPDLEFAAPELLSGPSTSPSLATDMWSCAVLIYVLVSGVSPFLDESPEETTAHVLNADFSFPPDLFPPGSAETQEFISSLLVLDSTSRPLARSALSHTWLQLDKSNYDVPPTLLASFVSRRKPQLITQSFVL</sequence>
<dbReference type="PROSITE" id="PS00108">
    <property type="entry name" value="PROTEIN_KINASE_ST"/>
    <property type="match status" value="1"/>
</dbReference>
<evidence type="ECO:0000256" key="2">
    <source>
        <dbReference type="ARBA" id="ARBA00022679"/>
    </source>
</evidence>
<proteinExistence type="predicted"/>
<dbReference type="GO" id="GO:0005524">
    <property type="term" value="F:ATP binding"/>
    <property type="evidence" value="ECO:0007669"/>
    <property type="project" value="UniProtKB-KW"/>
</dbReference>
<evidence type="ECO:0000256" key="5">
    <source>
        <dbReference type="ARBA" id="ARBA00022840"/>
    </source>
</evidence>
<dbReference type="Pfam" id="PF00069">
    <property type="entry name" value="Pkinase"/>
    <property type="match status" value="1"/>
</dbReference>
<accession>A0A1B6M948</accession>
<dbReference type="PANTHER" id="PTHR24342:SF21">
    <property type="entry name" value="TRIO RHO GUANINE NUCLEOTIDE EXCHANGE FACTOR"/>
    <property type="match status" value="1"/>
</dbReference>
<dbReference type="PANTHER" id="PTHR24342">
    <property type="entry name" value="SERINE/THREONINE-PROTEIN KINASE 17"/>
    <property type="match status" value="1"/>
</dbReference>
<dbReference type="GO" id="GO:0043065">
    <property type="term" value="P:positive regulation of apoptotic process"/>
    <property type="evidence" value="ECO:0007669"/>
    <property type="project" value="TreeGrafter"/>
</dbReference>
<organism evidence="7">
    <name type="scientific">Graphocephala atropunctata</name>
    <dbReference type="NCBI Taxonomy" id="36148"/>
    <lineage>
        <taxon>Eukaryota</taxon>
        <taxon>Metazoa</taxon>
        <taxon>Ecdysozoa</taxon>
        <taxon>Arthropoda</taxon>
        <taxon>Hexapoda</taxon>
        <taxon>Insecta</taxon>
        <taxon>Pterygota</taxon>
        <taxon>Neoptera</taxon>
        <taxon>Paraneoptera</taxon>
        <taxon>Hemiptera</taxon>
        <taxon>Auchenorrhyncha</taxon>
        <taxon>Membracoidea</taxon>
        <taxon>Cicadellidae</taxon>
        <taxon>Cicadellinae</taxon>
        <taxon>Cicadellini</taxon>
        <taxon>Graphocephala</taxon>
    </lineage>
</organism>
<evidence type="ECO:0000313" key="7">
    <source>
        <dbReference type="EMBL" id="JAT32441.1"/>
    </source>
</evidence>
<evidence type="ECO:0000259" key="6">
    <source>
        <dbReference type="PROSITE" id="PS50011"/>
    </source>
</evidence>
<protein>
    <recommendedName>
        <fullName evidence="6">Protein kinase domain-containing protein</fullName>
    </recommendedName>
</protein>
<keyword evidence="5" id="KW-0067">ATP-binding</keyword>
<dbReference type="GO" id="GO:0005634">
    <property type="term" value="C:nucleus"/>
    <property type="evidence" value="ECO:0007669"/>
    <property type="project" value="TreeGrafter"/>
</dbReference>
<dbReference type="SMART" id="SM00220">
    <property type="entry name" value="S_TKc"/>
    <property type="match status" value="1"/>
</dbReference>
<dbReference type="InterPro" id="IPR000719">
    <property type="entry name" value="Prot_kinase_dom"/>
</dbReference>
<dbReference type="SUPFAM" id="SSF56112">
    <property type="entry name" value="Protein kinase-like (PK-like)"/>
    <property type="match status" value="1"/>
</dbReference>
<dbReference type="Gene3D" id="1.10.510.10">
    <property type="entry name" value="Transferase(Phosphotransferase) domain 1"/>
    <property type="match status" value="1"/>
</dbReference>
<keyword evidence="4" id="KW-0418">Kinase</keyword>
<dbReference type="GO" id="GO:0004674">
    <property type="term" value="F:protein serine/threonine kinase activity"/>
    <property type="evidence" value="ECO:0007669"/>
    <property type="project" value="UniProtKB-KW"/>
</dbReference>
<reference evidence="7" key="1">
    <citation type="submission" date="2015-11" db="EMBL/GenBank/DDBJ databases">
        <title>De novo transcriptome assembly of four potential Pierce s Disease insect vectors from Arizona vineyards.</title>
        <authorList>
            <person name="Tassone E.E."/>
        </authorList>
    </citation>
    <scope>NUCLEOTIDE SEQUENCE</scope>
</reference>
<dbReference type="EMBL" id="GEBQ01007536">
    <property type="protein sequence ID" value="JAT32441.1"/>
    <property type="molecule type" value="Transcribed_RNA"/>
</dbReference>
<keyword evidence="2" id="KW-0808">Transferase</keyword>
<dbReference type="AlphaFoldDB" id="A0A1B6M948"/>
<evidence type="ECO:0000256" key="3">
    <source>
        <dbReference type="ARBA" id="ARBA00022741"/>
    </source>
</evidence>
<dbReference type="InterPro" id="IPR008271">
    <property type="entry name" value="Ser/Thr_kinase_AS"/>
</dbReference>
<gene>
    <name evidence="7" type="ORF">g.24312</name>
</gene>
<name>A0A1B6M948_9HEMI</name>
<evidence type="ECO:0000256" key="4">
    <source>
        <dbReference type="ARBA" id="ARBA00022777"/>
    </source>
</evidence>
<keyword evidence="3" id="KW-0547">Nucleotide-binding</keyword>
<evidence type="ECO:0000256" key="1">
    <source>
        <dbReference type="ARBA" id="ARBA00022527"/>
    </source>
</evidence>
<keyword evidence="1" id="KW-0723">Serine/threonine-protein kinase</keyword>
<dbReference type="InterPro" id="IPR011009">
    <property type="entry name" value="Kinase-like_dom_sf"/>
</dbReference>
<dbReference type="GO" id="GO:0035556">
    <property type="term" value="P:intracellular signal transduction"/>
    <property type="evidence" value="ECO:0007669"/>
    <property type="project" value="TreeGrafter"/>
</dbReference>
<feature type="domain" description="Protein kinase" evidence="6">
    <location>
        <begin position="1"/>
        <end position="200"/>
    </location>
</feature>
<dbReference type="PROSITE" id="PS50011">
    <property type="entry name" value="PROTEIN_KINASE_DOM"/>
    <property type="match status" value="1"/>
</dbReference>